<evidence type="ECO:0000313" key="2">
    <source>
        <dbReference type="Proteomes" id="UP000037122"/>
    </source>
</evidence>
<organism evidence="1 2">
    <name type="scientific">Candidozyma auris</name>
    <name type="common">Yeast</name>
    <name type="synonym">Candida auris</name>
    <dbReference type="NCBI Taxonomy" id="498019"/>
    <lineage>
        <taxon>Eukaryota</taxon>
        <taxon>Fungi</taxon>
        <taxon>Dikarya</taxon>
        <taxon>Ascomycota</taxon>
        <taxon>Saccharomycotina</taxon>
        <taxon>Pichiomycetes</taxon>
        <taxon>Metschnikowiaceae</taxon>
        <taxon>Candidozyma</taxon>
    </lineage>
</organism>
<accession>A0A0L0NXC8</accession>
<name>A0A0L0NXC8_CANAR</name>
<gene>
    <name evidence="1" type="ORF">QG37_04539</name>
</gene>
<protein>
    <submittedName>
        <fullName evidence="1">Uncharacterized protein</fullName>
    </submittedName>
</protein>
<dbReference type="Proteomes" id="UP000037122">
    <property type="component" value="Unassembled WGS sequence"/>
</dbReference>
<sequence length="29" mass="3207">MDLGFGGNALEASFYESGDVKYGKFLFDQ</sequence>
<dbReference type="AlphaFoldDB" id="A0A0L0NXC8"/>
<proteinExistence type="predicted"/>
<dbReference type="EMBL" id="LGST01000031">
    <property type="protein sequence ID" value="KND98638.1"/>
    <property type="molecule type" value="Genomic_DNA"/>
</dbReference>
<reference evidence="2" key="1">
    <citation type="journal article" date="2015" name="BMC Genomics">
        <title>Draft genome of a commonly misdiagnosed multidrug resistant pathogen Candida auris.</title>
        <authorList>
            <person name="Chatterjee S."/>
            <person name="Alampalli S.V."/>
            <person name="Nageshan R.K."/>
            <person name="Chettiar S.T."/>
            <person name="Joshi S."/>
            <person name="Tatu U.S."/>
        </authorList>
    </citation>
    <scope>NUCLEOTIDE SEQUENCE [LARGE SCALE GENOMIC DNA]</scope>
    <source>
        <strain evidence="2">6684</strain>
    </source>
</reference>
<evidence type="ECO:0000313" key="1">
    <source>
        <dbReference type="EMBL" id="KND98638.1"/>
    </source>
</evidence>
<comment type="caution">
    <text evidence="1">The sequence shown here is derived from an EMBL/GenBank/DDBJ whole genome shotgun (WGS) entry which is preliminary data.</text>
</comment>